<evidence type="ECO:0000313" key="7">
    <source>
        <dbReference type="Ensembl" id="ENSVURP00010016679.1"/>
    </source>
</evidence>
<reference evidence="8" key="1">
    <citation type="submission" date="2018-12" db="EMBL/GenBank/DDBJ databases">
        <authorList>
            <person name="Yazar S."/>
        </authorList>
    </citation>
    <scope>NUCLEOTIDE SEQUENCE [LARGE SCALE GENOMIC DNA]</scope>
</reference>
<accession>A0A4X2KWM7</accession>
<evidence type="ECO:0000259" key="6">
    <source>
        <dbReference type="Pfam" id="PF09811"/>
    </source>
</evidence>
<evidence type="ECO:0000256" key="3">
    <source>
        <dbReference type="ARBA" id="ARBA00022490"/>
    </source>
</evidence>
<dbReference type="CTD" id="57002"/>
<gene>
    <name evidence="7" type="primary">YAE1</name>
</gene>
<dbReference type="InterPro" id="IPR019191">
    <property type="entry name" value="Essential_protein_Yae1_N"/>
</dbReference>
<dbReference type="GO" id="GO:0005634">
    <property type="term" value="C:nucleus"/>
    <property type="evidence" value="ECO:0007669"/>
    <property type="project" value="UniProtKB-SubCell"/>
</dbReference>
<comment type="subcellular location">
    <subcellularLocation>
        <location evidence="2">Cytoplasm</location>
    </subcellularLocation>
    <subcellularLocation>
        <location evidence="1">Nucleus</location>
    </subcellularLocation>
</comment>
<dbReference type="Ensembl" id="ENSVURT00010018960.1">
    <property type="protein sequence ID" value="ENSVURP00010016679.1"/>
    <property type="gene ID" value="ENSVURG00010012778.1"/>
</dbReference>
<dbReference type="PANTHER" id="PTHR18829">
    <property type="entry name" value="PROTEIN YAE1 HOMOLOG"/>
    <property type="match status" value="1"/>
</dbReference>
<feature type="compositionally biased region" description="Basic and acidic residues" evidence="5">
    <location>
        <begin position="154"/>
        <end position="176"/>
    </location>
</feature>
<proteinExistence type="predicted"/>
<evidence type="ECO:0000256" key="5">
    <source>
        <dbReference type="SAM" id="MobiDB-lite"/>
    </source>
</evidence>
<dbReference type="Proteomes" id="UP000314987">
    <property type="component" value="Unassembled WGS sequence"/>
</dbReference>
<dbReference type="RefSeq" id="XP_027691549.1">
    <property type="nucleotide sequence ID" value="XM_027835748.1"/>
</dbReference>
<dbReference type="GeneTree" id="ENSGT00390000011176"/>
<dbReference type="OMA" id="VKKQTVW"/>
<dbReference type="GeneID" id="114023209"/>
<dbReference type="GO" id="GO:0005737">
    <property type="term" value="C:cytoplasm"/>
    <property type="evidence" value="ECO:0007669"/>
    <property type="project" value="UniProtKB-SubCell"/>
</dbReference>
<feature type="region of interest" description="Disordered" evidence="5">
    <location>
        <begin position="154"/>
        <end position="198"/>
    </location>
</feature>
<dbReference type="Pfam" id="PF09811">
    <property type="entry name" value="Yae1_N"/>
    <property type="match status" value="1"/>
</dbReference>
<reference evidence="7" key="2">
    <citation type="submission" date="2025-08" db="UniProtKB">
        <authorList>
            <consortium name="Ensembl"/>
        </authorList>
    </citation>
    <scope>IDENTIFICATION</scope>
</reference>
<dbReference type="GO" id="GO:0051604">
    <property type="term" value="P:protein maturation"/>
    <property type="evidence" value="ECO:0007669"/>
    <property type="project" value="Ensembl"/>
</dbReference>
<reference evidence="7" key="3">
    <citation type="submission" date="2025-09" db="UniProtKB">
        <authorList>
            <consortium name="Ensembl"/>
        </authorList>
    </citation>
    <scope>IDENTIFICATION</scope>
</reference>
<dbReference type="AlphaFoldDB" id="A0A4X2KWM7"/>
<name>A0A4X2KWM7_VOMUR</name>
<dbReference type="OrthoDB" id="20086at2759"/>
<sequence>MSWLRAACARPGQDGSADADVFDDEADETLPAQREWKKRVERRVREGYRDGVDAGKAAVLQQGFNQGYKEGAEIIVSYGQLRGTLSALLSWCGLQDRGSPWIEPLSDLLDAVGQCEQSVLQRLTAAPPQPHVADLLDSIQDMDLCPSAPACEKSEEEGLGRFDTDLNTDCRQEADPSRSPLSPGHRTQRGSRPAKPSFSWIAEQTASIVEQLGLSADILQNIGRPGN</sequence>
<feature type="domain" description="Essential protein Yae1 N-terminal" evidence="6">
    <location>
        <begin position="47"/>
        <end position="85"/>
    </location>
</feature>
<keyword evidence="4" id="KW-0539">Nucleus</keyword>
<evidence type="ECO:0000256" key="1">
    <source>
        <dbReference type="ARBA" id="ARBA00004123"/>
    </source>
</evidence>
<protein>
    <submittedName>
        <fullName evidence="7">YAE1 maturation factor of ABCE1</fullName>
    </submittedName>
</protein>
<evidence type="ECO:0000256" key="4">
    <source>
        <dbReference type="ARBA" id="ARBA00023242"/>
    </source>
</evidence>
<evidence type="ECO:0000313" key="8">
    <source>
        <dbReference type="Proteomes" id="UP000314987"/>
    </source>
</evidence>
<organism evidence="7 8">
    <name type="scientific">Vombatus ursinus</name>
    <name type="common">Common wombat</name>
    <dbReference type="NCBI Taxonomy" id="29139"/>
    <lineage>
        <taxon>Eukaryota</taxon>
        <taxon>Metazoa</taxon>
        <taxon>Chordata</taxon>
        <taxon>Craniata</taxon>
        <taxon>Vertebrata</taxon>
        <taxon>Euteleostomi</taxon>
        <taxon>Mammalia</taxon>
        <taxon>Metatheria</taxon>
        <taxon>Diprotodontia</taxon>
        <taxon>Vombatidae</taxon>
        <taxon>Vombatus</taxon>
    </lineage>
</organism>
<keyword evidence="3" id="KW-0963">Cytoplasm</keyword>
<evidence type="ECO:0000256" key="2">
    <source>
        <dbReference type="ARBA" id="ARBA00004496"/>
    </source>
</evidence>
<dbReference type="PANTHER" id="PTHR18829:SF0">
    <property type="entry name" value="PROTEIN YAE1 HOMOLOG"/>
    <property type="match status" value="1"/>
</dbReference>
<dbReference type="STRING" id="29139.ENSVURP00010016679"/>
<keyword evidence="8" id="KW-1185">Reference proteome</keyword>
<dbReference type="InterPro" id="IPR038881">
    <property type="entry name" value="Yae1-like"/>
</dbReference>